<gene>
    <name evidence="1" type="ORF">AAW51_0657</name>
</gene>
<dbReference type="Pfam" id="PF06897">
    <property type="entry name" value="DUF1269"/>
    <property type="match status" value="1"/>
</dbReference>
<sequence>MAELVVVAFDDKTQADLALSELKRLEQDYWIDLEDAVVAHRGADGQVQLQQSVSPAGRGAMSGGLWGGVCGALVGLLLLNPLVGFALGTAVGAGTGALSGQLTDYGIDDDFIGSLAHTLPPGGSAVFVLLRQLEPDRLLAALSPFEGRVLRSSLNPEQEARLQAALGSTRGTAHGSSGAATV</sequence>
<evidence type="ECO:0000313" key="2">
    <source>
        <dbReference type="Proteomes" id="UP000035352"/>
    </source>
</evidence>
<evidence type="ECO:0000313" key="1">
    <source>
        <dbReference type="EMBL" id="AKJ27348.1"/>
    </source>
</evidence>
<name>A0A0G3BHA4_9BURK</name>
<dbReference type="EMBL" id="CP011371">
    <property type="protein sequence ID" value="AKJ27348.1"/>
    <property type="molecule type" value="Genomic_DNA"/>
</dbReference>
<keyword evidence="2" id="KW-1185">Reference proteome</keyword>
<dbReference type="PATRIC" id="fig|413882.6.peg.696"/>
<dbReference type="RefSeq" id="WP_047193469.1">
    <property type="nucleotide sequence ID" value="NZ_CP011371.1"/>
</dbReference>
<protein>
    <submittedName>
        <fullName evidence="1">Membrane protein</fullName>
    </submittedName>
</protein>
<dbReference type="OrthoDB" id="275223at2"/>
<accession>A0A0G3BHA4</accession>
<proteinExistence type="predicted"/>
<dbReference type="STRING" id="413882.AAW51_0657"/>
<dbReference type="AlphaFoldDB" id="A0A0G3BHA4"/>
<dbReference type="Proteomes" id="UP000035352">
    <property type="component" value="Chromosome"/>
</dbReference>
<reference evidence="1 2" key="1">
    <citation type="submission" date="2015-05" db="EMBL/GenBank/DDBJ databases">
        <authorList>
            <person name="Tang B."/>
            <person name="Yu Y."/>
        </authorList>
    </citation>
    <scope>NUCLEOTIDE SEQUENCE [LARGE SCALE GENOMIC DNA]</scope>
    <source>
        <strain evidence="1 2">DSM 7029</strain>
    </source>
</reference>
<organism evidence="1 2">
    <name type="scientific">Caldimonas brevitalea</name>
    <dbReference type="NCBI Taxonomy" id="413882"/>
    <lineage>
        <taxon>Bacteria</taxon>
        <taxon>Pseudomonadati</taxon>
        <taxon>Pseudomonadota</taxon>
        <taxon>Betaproteobacteria</taxon>
        <taxon>Burkholderiales</taxon>
        <taxon>Sphaerotilaceae</taxon>
        <taxon>Caldimonas</taxon>
    </lineage>
</organism>
<dbReference type="InterPro" id="IPR009200">
    <property type="entry name" value="DUF1269_membrane"/>
</dbReference>
<dbReference type="KEGG" id="pbh:AAW51_0657"/>